<feature type="signal peptide" evidence="8">
    <location>
        <begin position="1"/>
        <end position="27"/>
    </location>
</feature>
<keyword evidence="5 8" id="KW-0732">Signal</keyword>
<dbReference type="InterPro" id="IPR039426">
    <property type="entry name" value="TonB-dep_rcpt-like"/>
</dbReference>
<keyword evidence="10" id="KW-1185">Reference proteome</keyword>
<dbReference type="GO" id="GO:0015344">
    <property type="term" value="F:siderophore uptake transmembrane transporter activity"/>
    <property type="evidence" value="ECO:0007669"/>
    <property type="project" value="TreeGrafter"/>
</dbReference>
<evidence type="ECO:0000256" key="6">
    <source>
        <dbReference type="ARBA" id="ARBA00023136"/>
    </source>
</evidence>
<evidence type="ECO:0000256" key="4">
    <source>
        <dbReference type="ARBA" id="ARBA00022692"/>
    </source>
</evidence>
<evidence type="ECO:0000256" key="2">
    <source>
        <dbReference type="ARBA" id="ARBA00022448"/>
    </source>
</evidence>
<keyword evidence="6" id="KW-0472">Membrane</keyword>
<dbReference type="KEGG" id="pphe:PP2015_841"/>
<dbReference type="InterPro" id="IPR036942">
    <property type="entry name" value="Beta-barrel_TonB_sf"/>
</dbReference>
<comment type="subcellular location">
    <subcellularLocation>
        <location evidence="1">Cell outer membrane</location>
        <topology evidence="1">Multi-pass membrane protein</topology>
    </subcellularLocation>
</comment>
<name>A0A0S2JZ22_9GAMM</name>
<dbReference type="Proteomes" id="UP000061457">
    <property type="component" value="Chromosome I"/>
</dbReference>
<dbReference type="Gene3D" id="2.40.170.20">
    <property type="entry name" value="TonB-dependent receptor, beta-barrel domain"/>
    <property type="match status" value="1"/>
</dbReference>
<evidence type="ECO:0000256" key="3">
    <source>
        <dbReference type="ARBA" id="ARBA00022452"/>
    </source>
</evidence>
<dbReference type="PATRIC" id="fig|161398.10.peg.856"/>
<evidence type="ECO:0000313" key="9">
    <source>
        <dbReference type="EMBL" id="ALO41360.1"/>
    </source>
</evidence>
<keyword evidence="3" id="KW-1134">Transmembrane beta strand</keyword>
<evidence type="ECO:0000313" key="10">
    <source>
        <dbReference type="Proteomes" id="UP000061457"/>
    </source>
</evidence>
<reference evidence="9 10" key="1">
    <citation type="submission" date="2015-11" db="EMBL/GenBank/DDBJ databases">
        <authorList>
            <person name="Zhang Y."/>
            <person name="Guo Z."/>
        </authorList>
    </citation>
    <scope>NUCLEOTIDE SEQUENCE [LARGE SCALE GENOMIC DNA]</scope>
    <source>
        <strain evidence="9 10">KCTC 12086</strain>
    </source>
</reference>
<feature type="chain" id="PRO_5006600840" evidence="8">
    <location>
        <begin position="28"/>
        <end position="696"/>
    </location>
</feature>
<protein>
    <submittedName>
        <fullName evidence="9">TonB-dependent receptor domain-containing protein</fullName>
    </submittedName>
</protein>
<keyword evidence="2" id="KW-0813">Transport</keyword>
<evidence type="ECO:0000256" key="7">
    <source>
        <dbReference type="ARBA" id="ARBA00023237"/>
    </source>
</evidence>
<dbReference type="SUPFAM" id="SSF56935">
    <property type="entry name" value="Porins"/>
    <property type="match status" value="1"/>
</dbReference>
<proteinExistence type="predicted"/>
<keyword evidence="7" id="KW-0998">Cell outer membrane</keyword>
<organism evidence="9 10">
    <name type="scientific">Pseudoalteromonas phenolica</name>
    <dbReference type="NCBI Taxonomy" id="161398"/>
    <lineage>
        <taxon>Bacteria</taxon>
        <taxon>Pseudomonadati</taxon>
        <taxon>Pseudomonadota</taxon>
        <taxon>Gammaproteobacteria</taxon>
        <taxon>Alteromonadales</taxon>
        <taxon>Pseudoalteromonadaceae</taxon>
        <taxon>Pseudoalteromonas</taxon>
    </lineage>
</organism>
<dbReference type="RefSeq" id="WP_058029106.1">
    <property type="nucleotide sequence ID" value="NZ_CP013187.1"/>
</dbReference>
<dbReference type="OrthoDB" id="9784998at2"/>
<dbReference type="STRING" id="161398.PP2015_841"/>
<evidence type="ECO:0000256" key="5">
    <source>
        <dbReference type="ARBA" id="ARBA00022729"/>
    </source>
</evidence>
<gene>
    <name evidence="9" type="ORF">PP2015_841</name>
</gene>
<dbReference type="GO" id="GO:0044718">
    <property type="term" value="P:siderophore transmembrane transport"/>
    <property type="evidence" value="ECO:0007669"/>
    <property type="project" value="TreeGrafter"/>
</dbReference>
<dbReference type="PANTHER" id="PTHR30069">
    <property type="entry name" value="TONB-DEPENDENT OUTER MEMBRANE RECEPTOR"/>
    <property type="match status" value="1"/>
</dbReference>
<evidence type="ECO:0000256" key="8">
    <source>
        <dbReference type="SAM" id="SignalP"/>
    </source>
</evidence>
<dbReference type="EMBL" id="CP013187">
    <property type="protein sequence ID" value="ALO41360.1"/>
    <property type="molecule type" value="Genomic_DNA"/>
</dbReference>
<dbReference type="AlphaFoldDB" id="A0A0S2JZ22"/>
<keyword evidence="9" id="KW-0675">Receptor</keyword>
<accession>A0A0S2JZ22</accession>
<dbReference type="GO" id="GO:0009279">
    <property type="term" value="C:cell outer membrane"/>
    <property type="evidence" value="ECO:0007669"/>
    <property type="project" value="UniProtKB-SubCell"/>
</dbReference>
<sequence>MNKLGAFSTTLFKFSPLFLAISLSAHADEQKSQNKEMEHIEVLYKRSSITSEITEDTEKLIEMPGALGDPLRAVYALPGVVAAGGSMSEPAVRGSSPSDNIFEVDFMPAGYIFHDFGSSIFNRHIIQDFQLYSAGYGAGYSNATGAVFDVTLRNPKYQPITTTLDFSMFNAGVFVEGQATENTAFYFSARKSTLPLFFSEGEELEDDDGELTGVTINDAPDDHDYQGKWLWDINANNTLTFNFTGAEDSAAAGFNERAELAQKTPEFQGDARFIREFTSQNILWDHYNKNYHFRIGLGVLDHSGRLEYGKRATLTNGYFEEESEKQTTLKAQLNYRLNNQHRLVTDVGFYDNETTYKYDSFQYLCTELDPDCDLKKGERISGKQTAGADSGFVGVTHVWQINDKLQTETGVQFQHNKLTDENFVQPRLALNYYLSDSSTVTAKFGQYNRQQDIDYILPEVGNPNLKSQSANHTTLGFAQELENEWSWSVEAYYKTMDDLPLAIADNAPDAQNLYANDVEGRAYGIDFLINKNKTDNWYGWLAFSYAKSERTDLRNNVTRDYYADTPFVFNAVFNYEINELWQGGFNFTARSGQAYTPIVGVRENPDFDNRFLPVYGEPFSERHDLYHRLDIRFERKTRVFGLDGKLILELMNAYGQDNVSSIDLDYKKVKSVNDLYIEEETDDFEMRPSIGFSVTF</sequence>
<keyword evidence="4" id="KW-0812">Transmembrane</keyword>
<dbReference type="PANTHER" id="PTHR30069:SF29">
    <property type="entry name" value="HEMOGLOBIN AND HEMOGLOBIN-HAPTOGLOBIN-BINDING PROTEIN 1-RELATED"/>
    <property type="match status" value="1"/>
</dbReference>
<evidence type="ECO:0000256" key="1">
    <source>
        <dbReference type="ARBA" id="ARBA00004571"/>
    </source>
</evidence>